<dbReference type="Gene3D" id="3.60.15.10">
    <property type="entry name" value="Ribonuclease Z/Hydroxyacylglutathione hydrolase-like"/>
    <property type="match status" value="1"/>
</dbReference>
<evidence type="ECO:0000313" key="4">
    <source>
        <dbReference type="Proteomes" id="UP000295794"/>
    </source>
</evidence>
<dbReference type="Proteomes" id="UP000295794">
    <property type="component" value="Unassembled WGS sequence"/>
</dbReference>
<dbReference type="InterPro" id="IPR036866">
    <property type="entry name" value="RibonucZ/Hydroxyglut_hydro"/>
</dbReference>
<dbReference type="PANTHER" id="PTHR30619:SF1">
    <property type="entry name" value="RECOMBINATION PROTEIN 2"/>
    <property type="match status" value="1"/>
</dbReference>
<sequence length="378" mass="42908">MTHRIVFYPVGNGDTSQIILENGKRILMDYRHRQKSEDGQGPEINLKARLKRELKDADRDYFDVVAFTHADSDHIENSTEFFELQHAAKYQGDGRIKIDTLWVPAAMILETGTNDQQSSEFVIWRQEARYRLKEGKGIRVFSKPDELKKWLADNGLTLDSRRHLITDAGQLAPDFNLTDDGVEFFCHSPFIKHVDEGDDLRNAASLIFNVRFRKNGVNYDYLAVGDSEWSVLEDIVTTTKYHGNMDRLAWDLYNIPHHCSYLALSDNKGEFETTPKPLVEEILNAGKDGAYIVSSSWPILDSKEGREQTQPPHIQAKKCYQRYLKKTGGAKFLVTMEEPNARKPEPLEFKINAYGLSLAQSAVSAASIIISKPAPRAG</sequence>
<dbReference type="SUPFAM" id="SSF56281">
    <property type="entry name" value="Metallo-hydrolase/oxidoreductase"/>
    <property type="match status" value="1"/>
</dbReference>
<keyword evidence="4" id="KW-1185">Reference proteome</keyword>
<dbReference type="RefSeq" id="WP_115228864.1">
    <property type="nucleotide sequence ID" value="NZ_CAWOLO010000023.1"/>
</dbReference>
<dbReference type="EMBL" id="UGHR01000003">
    <property type="protein sequence ID" value="STR45168.1"/>
    <property type="molecule type" value="Genomic_DNA"/>
</dbReference>
<evidence type="ECO:0008006" key="5">
    <source>
        <dbReference type="Google" id="ProtNLM"/>
    </source>
</evidence>
<name>A0A377SV17_9NEIS</name>
<evidence type="ECO:0000313" key="1">
    <source>
        <dbReference type="EMBL" id="STR45168.1"/>
    </source>
</evidence>
<protein>
    <recommendedName>
        <fullName evidence="5">Metallohydrolase</fullName>
    </recommendedName>
</protein>
<dbReference type="AlphaFoldDB" id="A0A377SV17"/>
<gene>
    <name evidence="2" type="ORF">EV682_12324</name>
    <name evidence="1" type="ORF">NCTC11159_03715</name>
</gene>
<organism evidence="1 3">
    <name type="scientific">Iodobacter fluviatilis</name>
    <dbReference type="NCBI Taxonomy" id="537"/>
    <lineage>
        <taxon>Bacteria</taxon>
        <taxon>Pseudomonadati</taxon>
        <taxon>Pseudomonadota</taxon>
        <taxon>Betaproteobacteria</taxon>
        <taxon>Neisseriales</taxon>
        <taxon>Chitinibacteraceae</taxon>
        <taxon>Iodobacter</taxon>
    </lineage>
</organism>
<dbReference type="Proteomes" id="UP000255108">
    <property type="component" value="Unassembled WGS sequence"/>
</dbReference>
<reference evidence="1 3" key="1">
    <citation type="submission" date="2018-06" db="EMBL/GenBank/DDBJ databases">
        <authorList>
            <consortium name="Pathogen Informatics"/>
            <person name="Doyle S."/>
        </authorList>
    </citation>
    <scope>NUCLEOTIDE SEQUENCE [LARGE SCALE GENOMIC DNA]</scope>
    <source>
        <strain evidence="1 3">NCTC11159</strain>
    </source>
</reference>
<dbReference type="EMBL" id="SMBT01000023">
    <property type="protein sequence ID" value="TCU81312.1"/>
    <property type="molecule type" value="Genomic_DNA"/>
</dbReference>
<evidence type="ECO:0000313" key="2">
    <source>
        <dbReference type="EMBL" id="TCU81312.1"/>
    </source>
</evidence>
<proteinExistence type="predicted"/>
<dbReference type="OrthoDB" id="9768813at2"/>
<dbReference type="InterPro" id="IPR052159">
    <property type="entry name" value="Competence_DNA_uptake"/>
</dbReference>
<evidence type="ECO:0000313" key="3">
    <source>
        <dbReference type="Proteomes" id="UP000255108"/>
    </source>
</evidence>
<reference evidence="2 4" key="2">
    <citation type="submission" date="2019-03" db="EMBL/GenBank/DDBJ databases">
        <title>Genomic Encyclopedia of Type Strains, Phase IV (KMG-IV): sequencing the most valuable type-strain genomes for metagenomic binning, comparative biology and taxonomic classification.</title>
        <authorList>
            <person name="Goeker M."/>
        </authorList>
    </citation>
    <scope>NUCLEOTIDE SEQUENCE [LARGE SCALE GENOMIC DNA]</scope>
    <source>
        <strain evidence="2 4">DSM 3764</strain>
    </source>
</reference>
<dbReference type="PANTHER" id="PTHR30619">
    <property type="entry name" value="DNA INTERNALIZATION/COMPETENCE PROTEIN COMEC/REC2"/>
    <property type="match status" value="1"/>
</dbReference>
<accession>A0A377SV17</accession>